<reference evidence="2" key="1">
    <citation type="submission" date="2020-05" db="EMBL/GenBank/DDBJ databases">
        <authorList>
            <person name="Chiriac C."/>
            <person name="Salcher M."/>
            <person name="Ghai R."/>
            <person name="Kavagutti S V."/>
        </authorList>
    </citation>
    <scope>NUCLEOTIDE SEQUENCE</scope>
</reference>
<protein>
    <submittedName>
        <fullName evidence="2">Unannotated protein</fullName>
    </submittedName>
</protein>
<proteinExistence type="predicted"/>
<keyword evidence="1" id="KW-0472">Membrane</keyword>
<keyword evidence="1" id="KW-1133">Transmembrane helix</keyword>
<organism evidence="2">
    <name type="scientific">freshwater metagenome</name>
    <dbReference type="NCBI Taxonomy" id="449393"/>
    <lineage>
        <taxon>unclassified sequences</taxon>
        <taxon>metagenomes</taxon>
        <taxon>ecological metagenomes</taxon>
    </lineage>
</organism>
<evidence type="ECO:0000256" key="1">
    <source>
        <dbReference type="SAM" id="Phobius"/>
    </source>
</evidence>
<name>A0A6J7GT27_9ZZZZ</name>
<gene>
    <name evidence="2" type="ORF">UFOPK3495_01528</name>
</gene>
<feature type="transmembrane region" description="Helical" evidence="1">
    <location>
        <begin position="16"/>
        <end position="36"/>
    </location>
</feature>
<feature type="transmembrane region" description="Helical" evidence="1">
    <location>
        <begin position="42"/>
        <end position="61"/>
    </location>
</feature>
<keyword evidence="1" id="KW-0812">Transmembrane</keyword>
<dbReference type="AlphaFoldDB" id="A0A6J7GT27"/>
<evidence type="ECO:0000313" key="2">
    <source>
        <dbReference type="EMBL" id="CAB4910106.1"/>
    </source>
</evidence>
<accession>A0A6J7GT27</accession>
<dbReference type="EMBL" id="CAFBMC010000114">
    <property type="protein sequence ID" value="CAB4910106.1"/>
    <property type="molecule type" value="Genomic_DNA"/>
</dbReference>
<sequence>MSAIDAATKRATSIRGLWVTIAGFIAAWLVCVLVWALTDKGYFWPAWAGLGMILGTIYAAVRIFRMPKA</sequence>